<protein>
    <recommendedName>
        <fullName evidence="5">Type III secretion system (T3SS) SseB-like protein</fullName>
    </recommendedName>
</protein>
<dbReference type="GeneID" id="93770877"/>
<sequence>MTTAPAASGGTPAAEVFLLTDPEWEPADPDDAPPYEVVVGMWPMRPDGTVGEFRPNPDYEPRYEASPTDPLDALIRFTLLGEVEPEHLAAVLRSSLVELALNGDDRPLVVRDDDGGLCAMIATSAAHQRRIIAPDWRRVGLAELSTTLADGTDVLVNPGSPAGARLGADFLRQAME</sequence>
<gene>
    <name evidence="2" type="ORF">FB564_1585</name>
    <name evidence="1" type="ORF">Sar04_12650</name>
</gene>
<evidence type="ECO:0000313" key="3">
    <source>
        <dbReference type="Proteomes" id="UP000315983"/>
    </source>
</evidence>
<dbReference type="EMBL" id="VFOL01000001">
    <property type="protein sequence ID" value="TQL36488.1"/>
    <property type="molecule type" value="Genomic_DNA"/>
</dbReference>
<evidence type="ECO:0000313" key="2">
    <source>
        <dbReference type="EMBL" id="TQL36488.1"/>
    </source>
</evidence>
<keyword evidence="4" id="KW-1185">Reference proteome</keyword>
<dbReference type="Proteomes" id="UP000677457">
    <property type="component" value="Unassembled WGS sequence"/>
</dbReference>
<organism evidence="2 3">
    <name type="scientific">Salinispora arenicola</name>
    <dbReference type="NCBI Taxonomy" id="168697"/>
    <lineage>
        <taxon>Bacteria</taxon>
        <taxon>Bacillati</taxon>
        <taxon>Actinomycetota</taxon>
        <taxon>Actinomycetes</taxon>
        <taxon>Micromonosporales</taxon>
        <taxon>Micromonosporaceae</taxon>
        <taxon>Salinispora</taxon>
    </lineage>
</organism>
<proteinExistence type="predicted"/>
<dbReference type="RefSeq" id="WP_029024337.1">
    <property type="nucleotide sequence ID" value="NZ_BOQM01000008.1"/>
</dbReference>
<reference evidence="1 4" key="2">
    <citation type="submission" date="2021-03" db="EMBL/GenBank/DDBJ databases">
        <title>Whole genome shotgun sequence of Salinispora arenicola NBRC 105043.</title>
        <authorList>
            <person name="Komaki H."/>
            <person name="Tamura T."/>
        </authorList>
    </citation>
    <scope>NUCLEOTIDE SEQUENCE [LARGE SCALE GENOMIC DNA]</scope>
    <source>
        <strain evidence="1 4">NBRC 105043</strain>
    </source>
</reference>
<dbReference type="NCBIfam" id="NF033532">
    <property type="entry name" value="lone7para_assoc"/>
    <property type="match status" value="1"/>
</dbReference>
<evidence type="ECO:0000313" key="1">
    <source>
        <dbReference type="EMBL" id="GIM83516.1"/>
    </source>
</evidence>
<reference evidence="2 3" key="1">
    <citation type="submission" date="2019-06" db="EMBL/GenBank/DDBJ databases">
        <title>Sequencing the genomes of 1000 actinobacteria strains.</title>
        <authorList>
            <person name="Klenk H.-P."/>
        </authorList>
    </citation>
    <scope>NUCLEOTIDE SEQUENCE [LARGE SCALE GENOMIC DNA]</scope>
    <source>
        <strain evidence="2 3">DSM 44819</strain>
    </source>
</reference>
<dbReference type="Proteomes" id="UP000315983">
    <property type="component" value="Unassembled WGS sequence"/>
</dbReference>
<name>A0A542XKW7_SALAC</name>
<dbReference type="AlphaFoldDB" id="A0A542XKW7"/>
<comment type="caution">
    <text evidence="2">The sequence shown here is derived from an EMBL/GenBank/DDBJ whole genome shotgun (WGS) entry which is preliminary data.</text>
</comment>
<evidence type="ECO:0000313" key="4">
    <source>
        <dbReference type="Proteomes" id="UP000677457"/>
    </source>
</evidence>
<accession>A0A542XKW7</accession>
<evidence type="ECO:0008006" key="5">
    <source>
        <dbReference type="Google" id="ProtNLM"/>
    </source>
</evidence>
<dbReference type="EMBL" id="BOQM01000008">
    <property type="protein sequence ID" value="GIM83516.1"/>
    <property type="molecule type" value="Genomic_DNA"/>
</dbReference>
<dbReference type="InterPro" id="IPR047659">
    <property type="entry name" value="T7SS_assoc"/>
</dbReference>